<evidence type="ECO:0000259" key="3">
    <source>
        <dbReference type="PROSITE" id="PS50222"/>
    </source>
</evidence>
<evidence type="ECO:0000256" key="2">
    <source>
        <dbReference type="SAM" id="SignalP"/>
    </source>
</evidence>
<dbReference type="PANTHER" id="PTHR10827">
    <property type="entry name" value="RETICULOCALBIN"/>
    <property type="match status" value="1"/>
</dbReference>
<dbReference type="EMBL" id="JAMGBD010000001">
    <property type="protein sequence ID" value="MCL6683764.1"/>
    <property type="molecule type" value="Genomic_DNA"/>
</dbReference>
<dbReference type="CDD" id="cd00051">
    <property type="entry name" value="EFh"/>
    <property type="match status" value="1"/>
</dbReference>
<organism evidence="4 5">
    <name type="scientific">Sphingomonas alba</name>
    <dbReference type="NCBI Taxonomy" id="2908208"/>
    <lineage>
        <taxon>Bacteria</taxon>
        <taxon>Pseudomonadati</taxon>
        <taxon>Pseudomonadota</taxon>
        <taxon>Alphaproteobacteria</taxon>
        <taxon>Sphingomonadales</taxon>
        <taxon>Sphingomonadaceae</taxon>
        <taxon>Sphingomonas</taxon>
    </lineage>
</organism>
<dbReference type="Pfam" id="PF13202">
    <property type="entry name" value="EF-hand_5"/>
    <property type="match status" value="2"/>
</dbReference>
<gene>
    <name evidence="4" type="ORF">LZ536_07605</name>
</gene>
<dbReference type="Proteomes" id="UP001165363">
    <property type="component" value="Unassembled WGS sequence"/>
</dbReference>
<dbReference type="PANTHER" id="PTHR10827:SF85">
    <property type="entry name" value="CALCIUM-BINDING PROTEIN"/>
    <property type="match status" value="1"/>
</dbReference>
<dbReference type="SMART" id="SM00054">
    <property type="entry name" value="EFh"/>
    <property type="match status" value="3"/>
</dbReference>
<keyword evidence="5" id="KW-1185">Reference proteome</keyword>
<reference evidence="4" key="1">
    <citation type="submission" date="2022-05" db="EMBL/GenBank/DDBJ databases">
        <authorList>
            <person name="Jo J.-H."/>
            <person name="Im W.-T."/>
        </authorList>
    </citation>
    <scope>NUCLEOTIDE SEQUENCE</scope>
    <source>
        <strain evidence="4">SE158</strain>
    </source>
</reference>
<evidence type="ECO:0000256" key="1">
    <source>
        <dbReference type="SAM" id="MobiDB-lite"/>
    </source>
</evidence>
<evidence type="ECO:0000313" key="4">
    <source>
        <dbReference type="EMBL" id="MCL6683764.1"/>
    </source>
</evidence>
<accession>A0ABT0RM93</accession>
<dbReference type="InterPro" id="IPR011992">
    <property type="entry name" value="EF-hand-dom_pair"/>
</dbReference>
<feature type="chain" id="PRO_5046624194" evidence="2">
    <location>
        <begin position="21"/>
        <end position="166"/>
    </location>
</feature>
<dbReference type="PROSITE" id="PS00018">
    <property type="entry name" value="EF_HAND_1"/>
    <property type="match status" value="1"/>
</dbReference>
<comment type="caution">
    <text evidence="4">The sequence shown here is derived from an EMBL/GenBank/DDBJ whole genome shotgun (WGS) entry which is preliminary data.</text>
</comment>
<sequence>MINRIIVTAFLFASAAPALAQAAAPAQGPQPLSKATFMQKIDSAFVAVDSNKDGFADRAELEAAETKGLAARKQTLLKEREAAFRKMDADKNGTLTLQEFNAIASAQALPKADVAPLLSKMDTNKDGKISLAENRGPAMAQFDRADTNKDGTLSVDEERAAARAKR</sequence>
<evidence type="ECO:0000313" key="5">
    <source>
        <dbReference type="Proteomes" id="UP001165363"/>
    </source>
</evidence>
<proteinExistence type="predicted"/>
<name>A0ABT0RM93_9SPHN</name>
<dbReference type="SUPFAM" id="SSF47473">
    <property type="entry name" value="EF-hand"/>
    <property type="match status" value="1"/>
</dbReference>
<dbReference type="Gene3D" id="1.10.238.10">
    <property type="entry name" value="EF-hand"/>
    <property type="match status" value="2"/>
</dbReference>
<feature type="signal peptide" evidence="2">
    <location>
        <begin position="1"/>
        <end position="20"/>
    </location>
</feature>
<feature type="region of interest" description="Disordered" evidence="1">
    <location>
        <begin position="127"/>
        <end position="166"/>
    </location>
</feature>
<dbReference type="Pfam" id="PF13499">
    <property type="entry name" value="EF-hand_7"/>
    <property type="match status" value="1"/>
</dbReference>
<protein>
    <submittedName>
        <fullName evidence="4">EF-hand domain-containing protein</fullName>
    </submittedName>
</protein>
<feature type="domain" description="EF-hand" evidence="3">
    <location>
        <begin position="75"/>
        <end position="110"/>
    </location>
</feature>
<dbReference type="InterPro" id="IPR018247">
    <property type="entry name" value="EF_Hand_1_Ca_BS"/>
</dbReference>
<dbReference type="InterPro" id="IPR002048">
    <property type="entry name" value="EF_hand_dom"/>
</dbReference>
<keyword evidence="2" id="KW-0732">Signal</keyword>
<dbReference type="RefSeq" id="WP_249847807.1">
    <property type="nucleotide sequence ID" value="NZ_JAMGBD010000001.1"/>
</dbReference>
<dbReference type="PROSITE" id="PS50222">
    <property type="entry name" value="EF_HAND_2"/>
    <property type="match status" value="1"/>
</dbReference>
<feature type="compositionally biased region" description="Basic and acidic residues" evidence="1">
    <location>
        <begin position="156"/>
        <end position="166"/>
    </location>
</feature>